<evidence type="ECO:0000313" key="2">
    <source>
        <dbReference type="Proteomes" id="UP000708298"/>
    </source>
</evidence>
<evidence type="ECO:0000313" key="1">
    <source>
        <dbReference type="EMBL" id="MCB8878261.1"/>
    </source>
</evidence>
<sequence>MNAINTTSLASPIAALGIQMQAVGQEMLRLENISLSQSDIYRQLDDLHDGLIYKAMASEPVTLRDAVVLALCVADQAGFLDDCELQPEDAAPFHRRIVKANASILLALMKAGVRTDDIGPHNAEYEVSRHRHEPGSRAGIFAAEPRAVSPDARLLDITEEFFCIKAESDEKYEAVQSGTEEEKTAFGEWDQKRDQRMDEISTEATTIVPTTPEGFAAKARLAEYELLFWHGTGGEPNGGVFLAAQICRELQARVAV</sequence>
<dbReference type="RefSeq" id="WP_227323909.1">
    <property type="nucleotide sequence ID" value="NZ_JAESVB010000028.1"/>
</dbReference>
<accession>A0A963YWH3</accession>
<dbReference type="AlphaFoldDB" id="A0A963YWH3"/>
<name>A0A963YWH3_9PROT</name>
<gene>
    <name evidence="1" type="ORF">ASILVAE211_23980</name>
</gene>
<proteinExistence type="predicted"/>
<keyword evidence="2" id="KW-1185">Reference proteome</keyword>
<reference evidence="1" key="1">
    <citation type="journal article" date="2021" name="Microorganisms">
        <title>Acidisoma silvae sp. nov. and Acidisomacellulosilytica sp. nov., Two Acidophilic Bacteria Isolated from Decaying Wood, Hydrolyzing Cellulose and Producing Poly-3-hydroxybutyrate.</title>
        <authorList>
            <person name="Mieszkin S."/>
            <person name="Pouder E."/>
            <person name="Uroz S."/>
            <person name="Simon-Colin C."/>
            <person name="Alain K."/>
        </authorList>
    </citation>
    <scope>NUCLEOTIDE SEQUENCE</scope>
    <source>
        <strain evidence="1">HW T2.11</strain>
    </source>
</reference>
<protein>
    <submittedName>
        <fullName evidence="1">Uncharacterized protein</fullName>
    </submittedName>
</protein>
<dbReference type="EMBL" id="JAESVB010000028">
    <property type="protein sequence ID" value="MCB8878261.1"/>
    <property type="molecule type" value="Genomic_DNA"/>
</dbReference>
<organism evidence="1 2">
    <name type="scientific">Acidisoma silvae</name>
    <dbReference type="NCBI Taxonomy" id="2802396"/>
    <lineage>
        <taxon>Bacteria</taxon>
        <taxon>Pseudomonadati</taxon>
        <taxon>Pseudomonadota</taxon>
        <taxon>Alphaproteobacteria</taxon>
        <taxon>Acetobacterales</taxon>
        <taxon>Acidocellaceae</taxon>
        <taxon>Acidisoma</taxon>
    </lineage>
</organism>
<dbReference type="Proteomes" id="UP000708298">
    <property type="component" value="Unassembled WGS sequence"/>
</dbReference>
<comment type="caution">
    <text evidence="1">The sequence shown here is derived from an EMBL/GenBank/DDBJ whole genome shotgun (WGS) entry which is preliminary data.</text>
</comment>
<reference evidence="1" key="2">
    <citation type="submission" date="2021-01" db="EMBL/GenBank/DDBJ databases">
        <authorList>
            <person name="Mieszkin S."/>
            <person name="Pouder E."/>
            <person name="Alain K."/>
        </authorList>
    </citation>
    <scope>NUCLEOTIDE SEQUENCE</scope>
    <source>
        <strain evidence="1">HW T2.11</strain>
    </source>
</reference>